<comment type="similarity">
    <text evidence="1 10">Belongs to the Arg-specific ADP-ribosyltransferase family.</text>
</comment>
<dbReference type="GO" id="GO:0016779">
    <property type="term" value="F:nucleotidyltransferase activity"/>
    <property type="evidence" value="ECO:0007669"/>
    <property type="project" value="UniProtKB-KW"/>
</dbReference>
<organism evidence="11 12">
    <name type="scientific">Vombatus ursinus</name>
    <name type="common">Common wombat</name>
    <dbReference type="NCBI Taxonomy" id="29139"/>
    <lineage>
        <taxon>Eukaryota</taxon>
        <taxon>Metazoa</taxon>
        <taxon>Chordata</taxon>
        <taxon>Craniata</taxon>
        <taxon>Vertebrata</taxon>
        <taxon>Euteleostomi</taxon>
        <taxon>Mammalia</taxon>
        <taxon>Metatheria</taxon>
        <taxon>Diprotodontia</taxon>
        <taxon>Vombatidae</taxon>
        <taxon>Vombatus</taxon>
    </lineage>
</organism>
<dbReference type="AlphaFoldDB" id="A0A4X2LYZ7"/>
<dbReference type="SUPFAM" id="SSF56399">
    <property type="entry name" value="ADP-ribosylation"/>
    <property type="match status" value="1"/>
</dbReference>
<proteinExistence type="inferred from homology"/>
<dbReference type="PANTHER" id="PTHR10339">
    <property type="entry name" value="ADP-RIBOSYLTRANSFERASE"/>
    <property type="match status" value="1"/>
</dbReference>
<evidence type="ECO:0000256" key="1">
    <source>
        <dbReference type="ARBA" id="ARBA00009558"/>
    </source>
</evidence>
<dbReference type="PANTHER" id="PTHR10339:SF2">
    <property type="entry name" value="ECTO-ADP-RIBOSYLTRANSFERASE 5"/>
    <property type="match status" value="1"/>
</dbReference>
<keyword evidence="6 10" id="KW-0521">NADP</keyword>
<dbReference type="InterPro" id="IPR000768">
    <property type="entry name" value="ART"/>
</dbReference>
<keyword evidence="5" id="KW-0732">Signal</keyword>
<evidence type="ECO:0000256" key="10">
    <source>
        <dbReference type="RuleBase" id="RU361228"/>
    </source>
</evidence>
<evidence type="ECO:0000256" key="5">
    <source>
        <dbReference type="ARBA" id="ARBA00022729"/>
    </source>
</evidence>
<dbReference type="Gene3D" id="3.90.176.10">
    <property type="entry name" value="Toxin ADP-ribosyltransferase, Chain A, domain 1"/>
    <property type="match status" value="1"/>
</dbReference>
<evidence type="ECO:0000256" key="7">
    <source>
        <dbReference type="ARBA" id="ARBA00023027"/>
    </source>
</evidence>
<dbReference type="PRINTS" id="PR00970">
    <property type="entry name" value="RIBTRNSFRASE"/>
</dbReference>
<dbReference type="GeneID" id="114046004"/>
<keyword evidence="7 10" id="KW-0520">NAD</keyword>
<keyword evidence="2 10" id="KW-0328">Glycosyltransferase</keyword>
<dbReference type="GO" id="GO:0106274">
    <property type="term" value="F:NAD+-protein-arginine ADP-ribosyltransferase activity"/>
    <property type="evidence" value="ECO:0007669"/>
    <property type="project" value="UniProtKB-EC"/>
</dbReference>
<evidence type="ECO:0000256" key="4">
    <source>
        <dbReference type="ARBA" id="ARBA00022695"/>
    </source>
</evidence>
<dbReference type="PROSITE" id="PS51996">
    <property type="entry name" value="TR_MART"/>
    <property type="match status" value="1"/>
</dbReference>
<name>A0A4X2LYZ7_VOMUR</name>
<dbReference type="STRING" id="29139.ENSVURP00010029293"/>
<reference evidence="11" key="2">
    <citation type="submission" date="2025-08" db="UniProtKB">
        <authorList>
            <consortium name="Ensembl"/>
        </authorList>
    </citation>
    <scope>IDENTIFICATION</scope>
</reference>
<reference evidence="11" key="3">
    <citation type="submission" date="2025-09" db="UniProtKB">
        <authorList>
            <consortium name="Ensembl"/>
        </authorList>
    </citation>
    <scope>IDENTIFICATION</scope>
</reference>
<evidence type="ECO:0000313" key="11">
    <source>
        <dbReference type="Ensembl" id="ENSVURP00010029293.1"/>
    </source>
</evidence>
<dbReference type="OMA" id="FRIETCF"/>
<evidence type="ECO:0000256" key="6">
    <source>
        <dbReference type="ARBA" id="ARBA00022857"/>
    </source>
</evidence>
<evidence type="ECO:0000256" key="2">
    <source>
        <dbReference type="ARBA" id="ARBA00022676"/>
    </source>
</evidence>
<evidence type="ECO:0000256" key="9">
    <source>
        <dbReference type="ARBA" id="ARBA00047597"/>
    </source>
</evidence>
<dbReference type="Proteomes" id="UP000314987">
    <property type="component" value="Unassembled WGS sequence"/>
</dbReference>
<sequence length="306" mass="34779">MKYFLTIAVVPYVILISQHIPQTRGKTLTLDMAPDTFDDAYTDCVEDMKQAAPILLKEEMAKHKLLRESWEVATASLKNYQNLPLPPGFQTEHALAVMVYTNSSNPLHQELNLAVRELGRSIEVYMEHFPFKALHFYLMRALQLLRAPESCKEDSGLEVFRGTRSTHFKPRKLGDIIRLGQFTSTSEERKVAQTYGNATFFTLTTCFGIPIKDLSVFPSELEVLIPPNELFQVSNFSQDGTRNLVTLRSLKQTCSNFNCAYLRRKKSQNCVVKSGNINSTVLGKVTPWLFVGTQLLLLRIFFLKSS</sequence>
<comment type="catalytic activity">
    <reaction evidence="9 10">
        <text>L-arginyl-[protein] + NAD(+) = N(omega)-(ADP-D-ribosyl)-L-arginyl-[protein] + nicotinamide + H(+)</text>
        <dbReference type="Rhea" id="RHEA:19149"/>
        <dbReference type="Rhea" id="RHEA-COMP:10532"/>
        <dbReference type="Rhea" id="RHEA-COMP:15087"/>
        <dbReference type="ChEBI" id="CHEBI:15378"/>
        <dbReference type="ChEBI" id="CHEBI:17154"/>
        <dbReference type="ChEBI" id="CHEBI:29965"/>
        <dbReference type="ChEBI" id="CHEBI:57540"/>
        <dbReference type="ChEBI" id="CHEBI:142554"/>
        <dbReference type="EC" id="2.4.2.31"/>
    </reaction>
</comment>
<dbReference type="Ensembl" id="ENSVURT00010033372.1">
    <property type="protein sequence ID" value="ENSVURP00010029293.1"/>
    <property type="gene ID" value="ENSVURG00010022415.1"/>
</dbReference>
<evidence type="ECO:0000256" key="3">
    <source>
        <dbReference type="ARBA" id="ARBA00022679"/>
    </source>
</evidence>
<dbReference type="FunFam" id="3.90.176.10:FF:000001">
    <property type="entry name" value="NAD(P)(+)--arginine ADP-ribosyltransferase"/>
    <property type="match status" value="1"/>
</dbReference>
<keyword evidence="12" id="KW-1185">Reference proteome</keyword>
<protein>
    <recommendedName>
        <fullName evidence="10">NAD(P)(+)--arginine ADP-ribosyltransferase</fullName>
        <ecNumber evidence="10">2.4.2.31</ecNumber>
    </recommendedName>
    <alternativeName>
        <fullName evidence="10">Mono(ADP-ribosyl)transferase</fullName>
    </alternativeName>
</protein>
<evidence type="ECO:0000256" key="8">
    <source>
        <dbReference type="ARBA" id="ARBA00023157"/>
    </source>
</evidence>
<keyword evidence="3 10" id="KW-0808">Transferase</keyword>
<keyword evidence="8" id="KW-1015">Disulfide bond</keyword>
<dbReference type="EC" id="2.4.2.31" evidence="10"/>
<dbReference type="RefSeq" id="XP_027722023.1">
    <property type="nucleotide sequence ID" value="XM_027866222.1"/>
</dbReference>
<dbReference type="GO" id="GO:0003950">
    <property type="term" value="F:NAD+ poly-ADP-ribosyltransferase activity"/>
    <property type="evidence" value="ECO:0007669"/>
    <property type="project" value="TreeGrafter"/>
</dbReference>
<dbReference type="Pfam" id="PF01129">
    <property type="entry name" value="ART"/>
    <property type="match status" value="1"/>
</dbReference>
<dbReference type="InterPro" id="IPR050999">
    <property type="entry name" value="ADP-ribosyltransferase_ARG"/>
</dbReference>
<dbReference type="GeneTree" id="ENSGT01030000234601"/>
<gene>
    <name evidence="11" type="primary">LOC114046004</name>
</gene>
<evidence type="ECO:0000313" key="12">
    <source>
        <dbReference type="Proteomes" id="UP000314987"/>
    </source>
</evidence>
<reference evidence="12" key="1">
    <citation type="submission" date="2018-12" db="EMBL/GenBank/DDBJ databases">
        <authorList>
            <person name="Yazar S."/>
        </authorList>
    </citation>
    <scope>NUCLEOTIDE SEQUENCE [LARGE SCALE GENOMIC DNA]</scope>
</reference>
<keyword evidence="4" id="KW-0548">Nucleotidyltransferase</keyword>
<accession>A0A4X2LYZ7</accession>
<dbReference type="RefSeq" id="XP_027722022.1">
    <property type="nucleotide sequence ID" value="XM_027866221.1"/>
</dbReference>